<protein>
    <submittedName>
        <fullName evidence="1">25229_t:CDS:1</fullName>
    </submittedName>
</protein>
<evidence type="ECO:0000313" key="1">
    <source>
        <dbReference type="EMBL" id="CAG8843612.1"/>
    </source>
</evidence>
<feature type="non-terminal residue" evidence="1">
    <location>
        <position position="121"/>
    </location>
</feature>
<feature type="non-terminal residue" evidence="1">
    <location>
        <position position="1"/>
    </location>
</feature>
<gene>
    <name evidence="1" type="ORF">RPERSI_LOCUS32845</name>
</gene>
<dbReference type="Proteomes" id="UP000789920">
    <property type="component" value="Unassembled WGS sequence"/>
</dbReference>
<name>A0ACA9SN24_9GLOM</name>
<organism evidence="1 2">
    <name type="scientific">Racocetra persica</name>
    <dbReference type="NCBI Taxonomy" id="160502"/>
    <lineage>
        <taxon>Eukaryota</taxon>
        <taxon>Fungi</taxon>
        <taxon>Fungi incertae sedis</taxon>
        <taxon>Mucoromycota</taxon>
        <taxon>Glomeromycotina</taxon>
        <taxon>Glomeromycetes</taxon>
        <taxon>Diversisporales</taxon>
        <taxon>Gigasporaceae</taxon>
        <taxon>Racocetra</taxon>
    </lineage>
</organism>
<evidence type="ECO:0000313" key="2">
    <source>
        <dbReference type="Proteomes" id="UP000789920"/>
    </source>
</evidence>
<keyword evidence="2" id="KW-1185">Reference proteome</keyword>
<sequence>GIDIFGNFKGYLILVQCKNYTDAKVSVDDIRKFEGVISRYPNHTTIGIYIIFDTDGYNRNATIRAETSKFNILLTNISSMKPDIINYVFEKLNNTFDDSEECIIDEIICKIEKKFDMLNEK</sequence>
<comment type="caution">
    <text evidence="1">The sequence shown here is derived from an EMBL/GenBank/DDBJ whole genome shotgun (WGS) entry which is preliminary data.</text>
</comment>
<accession>A0ACA9SN24</accession>
<dbReference type="EMBL" id="CAJVQC010139140">
    <property type="protein sequence ID" value="CAG8843612.1"/>
    <property type="molecule type" value="Genomic_DNA"/>
</dbReference>
<reference evidence="1" key="1">
    <citation type="submission" date="2021-06" db="EMBL/GenBank/DDBJ databases">
        <authorList>
            <person name="Kallberg Y."/>
            <person name="Tangrot J."/>
            <person name="Rosling A."/>
        </authorList>
    </citation>
    <scope>NUCLEOTIDE SEQUENCE</scope>
    <source>
        <strain evidence="1">MA461A</strain>
    </source>
</reference>
<proteinExistence type="predicted"/>